<dbReference type="GO" id="GO:0003677">
    <property type="term" value="F:DNA binding"/>
    <property type="evidence" value="ECO:0007669"/>
    <property type="project" value="InterPro"/>
</dbReference>
<keyword evidence="4" id="KW-1185">Reference proteome</keyword>
<dbReference type="SUPFAM" id="SSF53098">
    <property type="entry name" value="Ribonuclease H-like"/>
    <property type="match status" value="1"/>
</dbReference>
<dbReference type="GO" id="GO:0046983">
    <property type="term" value="F:protein dimerization activity"/>
    <property type="evidence" value="ECO:0007669"/>
    <property type="project" value="InterPro"/>
</dbReference>
<protein>
    <recommendedName>
        <fullName evidence="5">HAT C-terminal dimerisation domain-containing protein</fullName>
    </recommendedName>
</protein>
<gene>
    <name evidence="3" type="ORF">L3X38_041630</name>
</gene>
<dbReference type="InterPro" id="IPR008906">
    <property type="entry name" value="HATC_C_dom"/>
</dbReference>
<dbReference type="Proteomes" id="UP001054821">
    <property type="component" value="Chromosome 8"/>
</dbReference>
<evidence type="ECO:0008006" key="5">
    <source>
        <dbReference type="Google" id="ProtNLM"/>
    </source>
</evidence>
<evidence type="ECO:0000259" key="1">
    <source>
        <dbReference type="Pfam" id="PF05699"/>
    </source>
</evidence>
<sequence length="252" mass="28431">MKAKFDKYWEEFPTVFCFATIMDPRFKVFAIGEWLNMIGIDQLTIDSKLLALKTLLFQFFDVYKRSVMSYVGQNVQSANVTSSTLSQTPGSVVVLIMQDFSMQCLKRAKLSSSSSSTTKSELQVYLDLPTIDVADDNQFSFLGWWKKNQSLYPIVSLMARDLLTIPASTIASESCFSAGGKVLSDKWTSLSPNTIEPLICLKDWALANSRMQDPAQDEQRAEELMNIRASRSDWMAARETVESESENETIES</sequence>
<organism evidence="3 4">
    <name type="scientific">Prunus dulcis</name>
    <name type="common">Almond</name>
    <name type="synonym">Amygdalus dulcis</name>
    <dbReference type="NCBI Taxonomy" id="3755"/>
    <lineage>
        <taxon>Eukaryota</taxon>
        <taxon>Viridiplantae</taxon>
        <taxon>Streptophyta</taxon>
        <taxon>Embryophyta</taxon>
        <taxon>Tracheophyta</taxon>
        <taxon>Spermatophyta</taxon>
        <taxon>Magnoliopsida</taxon>
        <taxon>eudicotyledons</taxon>
        <taxon>Gunneridae</taxon>
        <taxon>Pentapetalae</taxon>
        <taxon>rosids</taxon>
        <taxon>fabids</taxon>
        <taxon>Rosales</taxon>
        <taxon>Rosaceae</taxon>
        <taxon>Amygdaloideae</taxon>
        <taxon>Amygdaleae</taxon>
        <taxon>Prunus</taxon>
    </lineage>
</organism>
<evidence type="ECO:0000259" key="2">
    <source>
        <dbReference type="Pfam" id="PF14372"/>
    </source>
</evidence>
<dbReference type="InterPro" id="IPR012337">
    <property type="entry name" value="RNaseH-like_sf"/>
</dbReference>
<dbReference type="InterPro" id="IPR025525">
    <property type="entry name" value="hAT-like_transposase_RNase-H"/>
</dbReference>
<feature type="domain" description="HAT C-terminal dimerisation" evidence="1">
    <location>
        <begin position="121"/>
        <end position="204"/>
    </location>
</feature>
<reference evidence="3 4" key="1">
    <citation type="journal article" date="2022" name="G3 (Bethesda)">
        <title>Whole-genome sequence and methylome profiling of the almond [Prunus dulcis (Mill.) D.A. Webb] cultivar 'Nonpareil'.</title>
        <authorList>
            <person name="D'Amico-Willman K.M."/>
            <person name="Ouma W.Z."/>
            <person name="Meulia T."/>
            <person name="Sideli G.M."/>
            <person name="Gradziel T.M."/>
            <person name="Fresnedo-Ramirez J."/>
        </authorList>
    </citation>
    <scope>NUCLEOTIDE SEQUENCE [LARGE SCALE GENOMIC DNA]</scope>
    <source>
        <strain evidence="3">Clone GOH B32 T37-40</strain>
    </source>
</reference>
<dbReference type="EMBL" id="JAJFAZ020000008">
    <property type="protein sequence ID" value="KAI5312457.1"/>
    <property type="molecule type" value="Genomic_DNA"/>
</dbReference>
<dbReference type="AlphaFoldDB" id="A0AAD4YJH0"/>
<name>A0AAD4YJH0_PRUDU</name>
<dbReference type="Pfam" id="PF14372">
    <property type="entry name" value="hAT-like_RNase-H"/>
    <property type="match status" value="1"/>
</dbReference>
<proteinExistence type="predicted"/>
<comment type="caution">
    <text evidence="3">The sequence shown here is derived from an EMBL/GenBank/DDBJ whole genome shotgun (WGS) entry which is preliminary data.</text>
</comment>
<accession>A0AAD4YJH0</accession>
<dbReference type="PANTHER" id="PTHR23272:SF184">
    <property type="entry name" value="OS03G0311250 PROTEIN"/>
    <property type="match status" value="1"/>
</dbReference>
<feature type="domain" description="hAT-like transposase RNase-H fold" evidence="2">
    <location>
        <begin position="1"/>
        <end position="60"/>
    </location>
</feature>
<dbReference type="PANTHER" id="PTHR23272">
    <property type="entry name" value="BED FINGER-RELATED"/>
    <property type="match status" value="1"/>
</dbReference>
<dbReference type="Pfam" id="PF05699">
    <property type="entry name" value="Dimer_Tnp_hAT"/>
    <property type="match status" value="1"/>
</dbReference>
<evidence type="ECO:0000313" key="3">
    <source>
        <dbReference type="EMBL" id="KAI5312457.1"/>
    </source>
</evidence>
<evidence type="ECO:0000313" key="4">
    <source>
        <dbReference type="Proteomes" id="UP001054821"/>
    </source>
</evidence>